<dbReference type="InterPro" id="IPR021109">
    <property type="entry name" value="Peptidase_aspartic_dom_sf"/>
</dbReference>
<sequence>MLRPYKTTPTHASSHPDAVPVVTASYTGEIMPTLPRRLILGLLLILFVAWPVCAEEVIDPYRFFAAHYEAMGGLERFKRINSGWSVGTVRYDGLEGTFEAWAEKPLRYRLDEDFGIIRQSEGDDGNLRWRRDTNGQVEEVRDEETLKRRRIAELLENFEHLNPDSPWFTLSDAGLAEVEGVPCRVFRLENRINSDVSRFFIALDDLRVVKTVDTEPDVEVHTRYHDYRRIDGLRLPFRQVADIHPRNKRREIAITAQRINPTVDRRRFAKPAPATGAIGFPADDRAENIPFHFSENLIYLPVTLNGDTRWWILDSGASMSVIDAEYAESLGLKLVGSIGGFGFGDLFTLAFVRLPPCRVGKLTLPAQTIHAYKGLAESSYEPVRVGILGYDFLSRFVTRIDYARRTVSFYRPESFVYRGTGKVVDAPLKYRTFSLPARVDDLPEGRFSLDLGSHRSSLHHPFAARHGLLKRPGVETVSKGMAGFSFETLSAFERMEIAGFVIDRPLLTIPDEAGPGTAAVGELAGNLGNSLLRHFVLTLDYGKQQVMIEPGTEFNGTFPEDRSGLLVGQGEDGGPMVSFVAAGTPAQEAGFVAGDVIAAVDGRPVAEYGGVLPIRELLRQAPGTRLDFTLLRQGRQFHIELVLREIF</sequence>
<dbReference type="Pfam" id="PF17820">
    <property type="entry name" value="PDZ_6"/>
    <property type="match status" value="1"/>
</dbReference>
<organism evidence="2 3">
    <name type="scientific">Trichloromonas acetexigens</name>
    <dbReference type="NCBI Taxonomy" id="38815"/>
    <lineage>
        <taxon>Bacteria</taxon>
        <taxon>Pseudomonadati</taxon>
        <taxon>Thermodesulfobacteriota</taxon>
        <taxon>Desulfuromonadia</taxon>
        <taxon>Desulfuromonadales</taxon>
        <taxon>Trichloromonadaceae</taxon>
        <taxon>Trichloromonas</taxon>
    </lineage>
</organism>
<proteinExistence type="predicted"/>
<comment type="caution">
    <text evidence="2">The sequence shown here is derived from an EMBL/GenBank/DDBJ whole genome shotgun (WGS) entry which is preliminary data.</text>
</comment>
<dbReference type="InterPro" id="IPR034122">
    <property type="entry name" value="Retropepsin-like_bacterial"/>
</dbReference>
<dbReference type="OrthoDB" id="198130at2"/>
<dbReference type="SUPFAM" id="SSF50630">
    <property type="entry name" value="Acid proteases"/>
    <property type="match status" value="1"/>
</dbReference>
<name>A0A550J5Q0_9BACT</name>
<evidence type="ECO:0000313" key="2">
    <source>
        <dbReference type="EMBL" id="TRO78554.1"/>
    </source>
</evidence>
<protein>
    <submittedName>
        <fullName evidence="2">PDZ domain-containing protein</fullName>
    </submittedName>
</protein>
<dbReference type="Pfam" id="PF13650">
    <property type="entry name" value="Asp_protease_2"/>
    <property type="match status" value="1"/>
</dbReference>
<dbReference type="SUPFAM" id="SSF50156">
    <property type="entry name" value="PDZ domain-like"/>
    <property type="match status" value="1"/>
</dbReference>
<evidence type="ECO:0000313" key="3">
    <source>
        <dbReference type="Proteomes" id="UP000317155"/>
    </source>
</evidence>
<evidence type="ECO:0000259" key="1">
    <source>
        <dbReference type="PROSITE" id="PS50106"/>
    </source>
</evidence>
<dbReference type="SMART" id="SM00228">
    <property type="entry name" value="PDZ"/>
    <property type="match status" value="1"/>
</dbReference>
<gene>
    <name evidence="2" type="ORF">FL622_15650</name>
</gene>
<dbReference type="PROSITE" id="PS50106">
    <property type="entry name" value="PDZ"/>
    <property type="match status" value="1"/>
</dbReference>
<dbReference type="EMBL" id="VJVV01000016">
    <property type="protein sequence ID" value="TRO78554.1"/>
    <property type="molecule type" value="Genomic_DNA"/>
</dbReference>
<reference evidence="2 3" key="1">
    <citation type="submission" date="2019-07" db="EMBL/GenBank/DDBJ databases">
        <title>Insights of Desulfuromonas acetexigens electromicrobiology.</title>
        <authorList>
            <person name="Katuri K."/>
            <person name="Sapireddy V."/>
            <person name="Shaw D.R."/>
            <person name="Saikaly P."/>
        </authorList>
    </citation>
    <scope>NUCLEOTIDE SEQUENCE [LARGE SCALE GENOMIC DNA]</scope>
    <source>
        <strain evidence="2 3">2873</strain>
    </source>
</reference>
<feature type="domain" description="PDZ" evidence="1">
    <location>
        <begin position="545"/>
        <end position="605"/>
    </location>
</feature>
<dbReference type="CDD" id="cd05483">
    <property type="entry name" value="retropepsin_like_bacteria"/>
    <property type="match status" value="1"/>
</dbReference>
<keyword evidence="3" id="KW-1185">Reference proteome</keyword>
<dbReference type="Gene3D" id="2.30.42.10">
    <property type="match status" value="1"/>
</dbReference>
<dbReference type="InterPro" id="IPR036034">
    <property type="entry name" value="PDZ_sf"/>
</dbReference>
<dbReference type="InterPro" id="IPR001478">
    <property type="entry name" value="PDZ"/>
</dbReference>
<dbReference type="Proteomes" id="UP000317155">
    <property type="component" value="Unassembled WGS sequence"/>
</dbReference>
<accession>A0A550J5Q0</accession>
<dbReference type="InterPro" id="IPR041489">
    <property type="entry name" value="PDZ_6"/>
</dbReference>
<dbReference type="Gene3D" id="2.40.70.10">
    <property type="entry name" value="Acid Proteases"/>
    <property type="match status" value="2"/>
</dbReference>
<dbReference type="AlphaFoldDB" id="A0A550J5Q0"/>
<dbReference type="RefSeq" id="WP_092054757.1">
    <property type="nucleotide sequence ID" value="NZ_FOJJ01000008.1"/>
</dbReference>